<sequence>MQHKLSMCRICLVENVRMFVIANKSLQEIYEKLSNTPLVTEDSRPMLACYLCYAKLKQSYRLQRRCLEAERWFAQILSEDCEKKPQVHQDHFQFTGYVISPIECVNIFDECPTKNDAIKEELQDVAVEQNSENRIATEHEFQNLENIKIKYYHSESEDTAAQHSESDSEEVPLLELKTEIKEEPEVIESSFTGTTDVPLLQPDFEVYVPLIEFKTELVEEDQEVSEKKLKIQTTKNVPVMELQKQDERRAKPEDTNKTQQKNTEQPNTKIIRNIHNQTSQPTELIESSTASSSSFLNYLNKPIRINNGEKQYECNICLRSFRDNNDLVKHAGIHAGEKPFKCKLCQKKFTAKGALTKHIRIHNGENPYKRKIKDVDSPPKRVSEKSFECDMCQRVFREKGALRKHVLLHSGEKPFKCDVCQRSFAVASNLKRHIEKHSGNKDKYKCEICQRGFSEKSSLKRHTSIHTGEKPYKCETCQRSFSAMGPLRKHIRRHTGEKPFKCDICERNFSDASNLRRHIRIHMSAQLVLSQ</sequence>
<dbReference type="Pfam" id="PF13894">
    <property type="entry name" value="zf-C2H2_4"/>
    <property type="match status" value="1"/>
</dbReference>
<dbReference type="GO" id="GO:0008270">
    <property type="term" value="F:zinc ion binding"/>
    <property type="evidence" value="ECO:0007669"/>
    <property type="project" value="UniProtKB-UniRule"/>
</dbReference>
<feature type="domain" description="C2H2-type" evidence="14">
    <location>
        <begin position="444"/>
        <end position="471"/>
    </location>
</feature>
<dbReference type="InterPro" id="IPR036236">
    <property type="entry name" value="Znf_C2H2_sf"/>
</dbReference>
<dbReference type="FunFam" id="3.30.160.60:FF:000931">
    <property type="entry name" value="zinc finger protein 697"/>
    <property type="match status" value="1"/>
</dbReference>
<dbReference type="PROSITE" id="PS00028">
    <property type="entry name" value="ZINC_FINGER_C2H2_1"/>
    <property type="match status" value="7"/>
</dbReference>
<dbReference type="SMART" id="SM00355">
    <property type="entry name" value="ZnF_C2H2"/>
    <property type="match status" value="7"/>
</dbReference>
<evidence type="ECO:0000256" key="13">
    <source>
        <dbReference type="SAM" id="MobiDB-lite"/>
    </source>
</evidence>
<evidence type="ECO:0000256" key="5">
    <source>
        <dbReference type="ARBA" id="ARBA00022771"/>
    </source>
</evidence>
<keyword evidence="10" id="KW-0539">Nucleus</keyword>
<dbReference type="PANTHER" id="PTHR24393:SF15">
    <property type="entry name" value="IP01243P-RELATED"/>
    <property type="match status" value="1"/>
</dbReference>
<comment type="similarity">
    <text evidence="2">Belongs to the krueppel C2H2-type zinc-finger protein family.</text>
</comment>
<evidence type="ECO:0000256" key="7">
    <source>
        <dbReference type="ARBA" id="ARBA00023015"/>
    </source>
</evidence>
<keyword evidence="7" id="KW-0805">Transcription regulation</keyword>
<dbReference type="PROSITE" id="PS51915">
    <property type="entry name" value="ZAD"/>
    <property type="match status" value="1"/>
</dbReference>
<dbReference type="FunFam" id="3.30.160.60:FF:001480">
    <property type="entry name" value="Si:cabz01071911.3"/>
    <property type="match status" value="1"/>
</dbReference>
<dbReference type="SMART" id="SM00868">
    <property type="entry name" value="zf-AD"/>
    <property type="match status" value="1"/>
</dbReference>
<dbReference type="PROSITE" id="PS50157">
    <property type="entry name" value="ZINC_FINGER_C2H2_2"/>
    <property type="match status" value="7"/>
</dbReference>
<dbReference type="EMBL" id="JARGEI010000028">
    <property type="protein sequence ID" value="KAJ8706481.1"/>
    <property type="molecule type" value="Genomic_DNA"/>
</dbReference>
<keyword evidence="3 12" id="KW-0479">Metal-binding</keyword>
<feature type="binding site" evidence="12">
    <location>
        <position position="52"/>
    </location>
    <ligand>
        <name>Zn(2+)</name>
        <dbReference type="ChEBI" id="CHEBI:29105"/>
    </ligand>
</feature>
<proteinExistence type="inferred from homology"/>
<dbReference type="SUPFAM" id="SSF57716">
    <property type="entry name" value="Glucocorticoid receptor-like (DNA-binding domain)"/>
    <property type="match status" value="1"/>
</dbReference>
<evidence type="ECO:0000259" key="14">
    <source>
        <dbReference type="PROSITE" id="PS50157"/>
    </source>
</evidence>
<dbReference type="SUPFAM" id="SSF57667">
    <property type="entry name" value="beta-beta-alpha zinc fingers"/>
    <property type="match status" value="4"/>
</dbReference>
<reference evidence="16" key="1">
    <citation type="submission" date="2023-03" db="EMBL/GenBank/DDBJ databases">
        <title>Chromosome-level genomes of two armyworms, Mythimna separata and Mythimna loreyi, provide insights into the biosynthesis and reception of sex pheromones.</title>
        <authorList>
            <person name="Zhao H."/>
        </authorList>
    </citation>
    <scope>NUCLEOTIDE SEQUENCE</scope>
    <source>
        <strain evidence="16">BeijingLab</strain>
        <tissue evidence="16">Pupa</tissue>
    </source>
</reference>
<dbReference type="GO" id="GO:0000978">
    <property type="term" value="F:RNA polymerase II cis-regulatory region sequence-specific DNA binding"/>
    <property type="evidence" value="ECO:0007669"/>
    <property type="project" value="TreeGrafter"/>
</dbReference>
<evidence type="ECO:0000256" key="2">
    <source>
        <dbReference type="ARBA" id="ARBA00006991"/>
    </source>
</evidence>
<feature type="binding site" evidence="12">
    <location>
        <position position="8"/>
    </location>
    <ligand>
        <name>Zn(2+)</name>
        <dbReference type="ChEBI" id="CHEBI:29105"/>
    </ligand>
</feature>
<dbReference type="InterPro" id="IPR012934">
    <property type="entry name" value="Znf_AD"/>
</dbReference>
<dbReference type="Pfam" id="PF07776">
    <property type="entry name" value="zf-AD"/>
    <property type="match status" value="1"/>
</dbReference>
<evidence type="ECO:0000256" key="11">
    <source>
        <dbReference type="PROSITE-ProRule" id="PRU00042"/>
    </source>
</evidence>
<feature type="compositionally biased region" description="Basic and acidic residues" evidence="13">
    <location>
        <begin position="243"/>
        <end position="256"/>
    </location>
</feature>
<evidence type="ECO:0000256" key="12">
    <source>
        <dbReference type="PROSITE-ProRule" id="PRU01263"/>
    </source>
</evidence>
<dbReference type="FunFam" id="3.30.160.60:FF:001289">
    <property type="entry name" value="Zinc finger protein 574"/>
    <property type="match status" value="2"/>
</dbReference>
<dbReference type="FunFam" id="3.30.160.60:FF:000325">
    <property type="entry name" value="ZFP90 zinc finger protein"/>
    <property type="match status" value="1"/>
</dbReference>
<evidence type="ECO:0000256" key="3">
    <source>
        <dbReference type="ARBA" id="ARBA00022723"/>
    </source>
</evidence>
<dbReference type="Proteomes" id="UP001231518">
    <property type="component" value="Chromosome 30"/>
</dbReference>
<dbReference type="InterPro" id="IPR013087">
    <property type="entry name" value="Znf_C2H2_type"/>
</dbReference>
<evidence type="ECO:0000256" key="8">
    <source>
        <dbReference type="ARBA" id="ARBA00023125"/>
    </source>
</evidence>
<evidence type="ECO:0000256" key="6">
    <source>
        <dbReference type="ARBA" id="ARBA00022833"/>
    </source>
</evidence>
<organism evidence="16 17">
    <name type="scientific">Mythimna separata</name>
    <name type="common">Oriental armyworm</name>
    <name type="synonym">Pseudaletia separata</name>
    <dbReference type="NCBI Taxonomy" id="271217"/>
    <lineage>
        <taxon>Eukaryota</taxon>
        <taxon>Metazoa</taxon>
        <taxon>Ecdysozoa</taxon>
        <taxon>Arthropoda</taxon>
        <taxon>Hexapoda</taxon>
        <taxon>Insecta</taxon>
        <taxon>Pterygota</taxon>
        <taxon>Neoptera</taxon>
        <taxon>Endopterygota</taxon>
        <taxon>Lepidoptera</taxon>
        <taxon>Glossata</taxon>
        <taxon>Ditrysia</taxon>
        <taxon>Noctuoidea</taxon>
        <taxon>Noctuidae</taxon>
        <taxon>Noctuinae</taxon>
        <taxon>Hadenini</taxon>
        <taxon>Mythimna</taxon>
    </lineage>
</organism>
<keyword evidence="6 12" id="KW-0862">Zinc</keyword>
<evidence type="ECO:0000313" key="16">
    <source>
        <dbReference type="EMBL" id="KAJ8706481.1"/>
    </source>
</evidence>
<accession>A0AAD7Y8L3</accession>
<comment type="caution">
    <text evidence="16">The sequence shown here is derived from an EMBL/GenBank/DDBJ whole genome shotgun (WGS) entry which is preliminary data.</text>
</comment>
<dbReference type="Gene3D" id="3.30.160.60">
    <property type="entry name" value="Classic Zinc Finger"/>
    <property type="match status" value="7"/>
</dbReference>
<evidence type="ECO:0000256" key="1">
    <source>
        <dbReference type="ARBA" id="ARBA00004123"/>
    </source>
</evidence>
<comment type="subcellular location">
    <subcellularLocation>
        <location evidence="1">Nucleus</location>
    </subcellularLocation>
</comment>
<feature type="region of interest" description="Disordered" evidence="13">
    <location>
        <begin position="239"/>
        <end position="268"/>
    </location>
</feature>
<dbReference type="GO" id="GO:0001228">
    <property type="term" value="F:DNA-binding transcription activator activity, RNA polymerase II-specific"/>
    <property type="evidence" value="ECO:0007669"/>
    <property type="project" value="TreeGrafter"/>
</dbReference>
<feature type="binding site" evidence="12">
    <location>
        <position position="49"/>
    </location>
    <ligand>
        <name>Zn(2+)</name>
        <dbReference type="ChEBI" id="CHEBI:29105"/>
    </ligand>
</feature>
<dbReference type="PANTHER" id="PTHR24393">
    <property type="entry name" value="ZINC FINGER PROTEIN"/>
    <property type="match status" value="1"/>
</dbReference>
<dbReference type="GO" id="GO:0005634">
    <property type="term" value="C:nucleus"/>
    <property type="evidence" value="ECO:0007669"/>
    <property type="project" value="UniProtKB-SubCell"/>
</dbReference>
<feature type="binding site" evidence="12">
    <location>
        <position position="11"/>
    </location>
    <ligand>
        <name>Zn(2+)</name>
        <dbReference type="ChEBI" id="CHEBI:29105"/>
    </ligand>
</feature>
<dbReference type="AlphaFoldDB" id="A0AAD7Y8L3"/>
<feature type="domain" description="C2H2-type" evidence="14">
    <location>
        <begin position="387"/>
        <end position="414"/>
    </location>
</feature>
<feature type="domain" description="ZAD" evidence="15">
    <location>
        <begin position="6"/>
        <end position="76"/>
    </location>
</feature>
<feature type="domain" description="C2H2-type" evidence="14">
    <location>
        <begin position="472"/>
        <end position="499"/>
    </location>
</feature>
<gene>
    <name evidence="16" type="ORF">PYW07_012559</name>
</gene>
<keyword evidence="9" id="KW-0804">Transcription</keyword>
<evidence type="ECO:0000259" key="15">
    <source>
        <dbReference type="PROSITE" id="PS51915"/>
    </source>
</evidence>
<name>A0AAD7Y8L3_MYTSE</name>
<evidence type="ECO:0000256" key="10">
    <source>
        <dbReference type="ARBA" id="ARBA00023242"/>
    </source>
</evidence>
<feature type="domain" description="C2H2-type" evidence="14">
    <location>
        <begin position="415"/>
        <end position="442"/>
    </location>
</feature>
<keyword evidence="17" id="KW-1185">Reference proteome</keyword>
<keyword evidence="5 11" id="KW-0863">Zinc-finger</keyword>
<feature type="domain" description="C2H2-type" evidence="14">
    <location>
        <begin position="500"/>
        <end position="527"/>
    </location>
</feature>
<evidence type="ECO:0000256" key="9">
    <source>
        <dbReference type="ARBA" id="ARBA00023163"/>
    </source>
</evidence>
<feature type="compositionally biased region" description="Polar residues" evidence="13">
    <location>
        <begin position="257"/>
        <end position="268"/>
    </location>
</feature>
<feature type="domain" description="C2H2-type" evidence="14">
    <location>
        <begin position="312"/>
        <end position="339"/>
    </location>
</feature>
<feature type="domain" description="C2H2-type" evidence="14">
    <location>
        <begin position="340"/>
        <end position="367"/>
    </location>
</feature>
<evidence type="ECO:0000313" key="17">
    <source>
        <dbReference type="Proteomes" id="UP001231518"/>
    </source>
</evidence>
<dbReference type="Pfam" id="PF00096">
    <property type="entry name" value="zf-C2H2"/>
    <property type="match status" value="6"/>
</dbReference>
<protein>
    <submittedName>
        <fullName evidence="16">Uncharacterized protein</fullName>
    </submittedName>
</protein>
<keyword evidence="4" id="KW-0677">Repeat</keyword>
<evidence type="ECO:0000256" key="4">
    <source>
        <dbReference type="ARBA" id="ARBA00022737"/>
    </source>
</evidence>
<keyword evidence="8" id="KW-0238">DNA-binding</keyword>